<name>A0A5P9K0Q7_9HYPH</name>
<sequence>MKALAVQGVSHAFGQSRALREVDLSIEEGSFAVLLGPNGAGKTTLVSLLTGLYAAQHGQIDIFGRNLRKDPLGALAALGIVFQAPTLDLDLSVIENLRYHAALHGLSRADSDMRGMAELSRLRMEERAHDKVRSLSGGLRRRVEIARALMHEPRLLVLDEATAGLDVATRRFLMRYVRDLCRERGLSVLWTTHLLDEVGPEDALFLLHRGAIRWRGSAAELTKGEGLTAAFLRLTEQPA</sequence>
<evidence type="ECO:0000313" key="7">
    <source>
        <dbReference type="EMBL" id="QFU17496.1"/>
    </source>
</evidence>
<dbReference type="Gene3D" id="3.40.50.300">
    <property type="entry name" value="P-loop containing nucleotide triphosphate hydrolases"/>
    <property type="match status" value="1"/>
</dbReference>
<dbReference type="Proteomes" id="UP000325614">
    <property type="component" value="Chromosome"/>
</dbReference>
<keyword evidence="4" id="KW-0547">Nucleotide-binding</keyword>
<evidence type="ECO:0000256" key="2">
    <source>
        <dbReference type="ARBA" id="ARBA00022448"/>
    </source>
</evidence>
<dbReference type="InterPro" id="IPR050763">
    <property type="entry name" value="ABC_transporter_ATP-binding"/>
</dbReference>
<dbReference type="EMBL" id="CP045423">
    <property type="protein sequence ID" value="QFU17496.1"/>
    <property type="molecule type" value="Genomic_DNA"/>
</dbReference>
<dbReference type="GO" id="GO:0005524">
    <property type="term" value="F:ATP binding"/>
    <property type="evidence" value="ECO:0007669"/>
    <property type="project" value="UniProtKB-KW"/>
</dbReference>
<dbReference type="AlphaFoldDB" id="A0A5P9K0Q7"/>
<dbReference type="NCBIfam" id="TIGR03864">
    <property type="entry name" value="PQQ_ABC_ATP"/>
    <property type="match status" value="1"/>
</dbReference>
<dbReference type="SMART" id="SM00382">
    <property type="entry name" value="AAA"/>
    <property type="match status" value="1"/>
</dbReference>
<keyword evidence="3" id="KW-0536">Nodulation</keyword>
<reference evidence="7 8" key="1">
    <citation type="submission" date="2019-10" db="EMBL/GenBank/DDBJ databases">
        <title>Isolation, Identification of Microvirga thermotolerans HR1, a novel thermophilic bacterium and Comparative Genomics of the genus Microvirga.</title>
        <authorList>
            <person name="Li J."/>
            <person name="Zhang W."/>
            <person name="Lin M."/>
            <person name="Wang J."/>
        </authorList>
    </citation>
    <scope>NUCLEOTIDE SEQUENCE [LARGE SCALE GENOMIC DNA]</scope>
    <source>
        <strain evidence="7 8">HR1</strain>
    </source>
</reference>
<evidence type="ECO:0000256" key="4">
    <source>
        <dbReference type="ARBA" id="ARBA00022741"/>
    </source>
</evidence>
<accession>A0A5P9K0Q7</accession>
<evidence type="ECO:0000313" key="8">
    <source>
        <dbReference type="Proteomes" id="UP000325614"/>
    </source>
</evidence>
<dbReference type="PROSITE" id="PS50893">
    <property type="entry name" value="ABC_TRANSPORTER_2"/>
    <property type="match status" value="1"/>
</dbReference>
<dbReference type="InterPro" id="IPR027417">
    <property type="entry name" value="P-loop_NTPase"/>
</dbReference>
<keyword evidence="8" id="KW-1185">Reference proteome</keyword>
<keyword evidence="5 7" id="KW-0067">ATP-binding</keyword>
<dbReference type="InterPro" id="IPR003593">
    <property type="entry name" value="AAA+_ATPase"/>
</dbReference>
<evidence type="ECO:0000256" key="1">
    <source>
        <dbReference type="ARBA" id="ARBA00005417"/>
    </source>
</evidence>
<evidence type="ECO:0000256" key="5">
    <source>
        <dbReference type="ARBA" id="ARBA00022840"/>
    </source>
</evidence>
<evidence type="ECO:0000256" key="3">
    <source>
        <dbReference type="ARBA" id="ARBA00022458"/>
    </source>
</evidence>
<dbReference type="RefSeq" id="WP_152587130.1">
    <property type="nucleotide sequence ID" value="NZ_CP045423.1"/>
</dbReference>
<evidence type="ECO:0000259" key="6">
    <source>
        <dbReference type="PROSITE" id="PS50893"/>
    </source>
</evidence>
<dbReference type="PANTHER" id="PTHR42711">
    <property type="entry name" value="ABC TRANSPORTER ATP-BINDING PROTEIN"/>
    <property type="match status" value="1"/>
</dbReference>
<dbReference type="Pfam" id="PF00005">
    <property type="entry name" value="ABC_tran"/>
    <property type="match status" value="1"/>
</dbReference>
<comment type="similarity">
    <text evidence="1">Belongs to the ABC transporter superfamily.</text>
</comment>
<protein>
    <submittedName>
        <fullName evidence="7">ATP-binding cassette domain-containing protein</fullName>
    </submittedName>
</protein>
<proteinExistence type="inferred from homology"/>
<dbReference type="GO" id="GO:0016887">
    <property type="term" value="F:ATP hydrolysis activity"/>
    <property type="evidence" value="ECO:0007669"/>
    <property type="project" value="InterPro"/>
</dbReference>
<dbReference type="KEGG" id="mico:GDR74_15450"/>
<feature type="domain" description="ABC transporter" evidence="6">
    <location>
        <begin position="4"/>
        <end position="234"/>
    </location>
</feature>
<dbReference type="SUPFAM" id="SSF52540">
    <property type="entry name" value="P-loop containing nucleoside triphosphate hydrolases"/>
    <property type="match status" value="1"/>
</dbReference>
<keyword evidence="2" id="KW-0813">Transport</keyword>
<gene>
    <name evidence="7" type="ORF">GDR74_15450</name>
</gene>
<dbReference type="InterPro" id="IPR003439">
    <property type="entry name" value="ABC_transporter-like_ATP-bd"/>
</dbReference>
<organism evidence="7 8">
    <name type="scientific">Microvirga thermotolerans</name>
    <dbReference type="NCBI Taxonomy" id="2651334"/>
    <lineage>
        <taxon>Bacteria</taxon>
        <taxon>Pseudomonadati</taxon>
        <taxon>Pseudomonadota</taxon>
        <taxon>Alphaproteobacteria</taxon>
        <taxon>Hyphomicrobiales</taxon>
        <taxon>Methylobacteriaceae</taxon>
        <taxon>Microvirga</taxon>
    </lineage>
</organism>
<dbReference type="PANTHER" id="PTHR42711:SF5">
    <property type="entry name" value="ABC TRANSPORTER ATP-BINDING PROTEIN NATA"/>
    <property type="match status" value="1"/>
</dbReference>
<dbReference type="InterPro" id="IPR022467">
    <property type="entry name" value="ABC_transprt_ATP-bd_su_PQQ"/>
</dbReference>